<keyword evidence="2" id="KW-0805">Transcription regulation</keyword>
<evidence type="ECO:0000256" key="4">
    <source>
        <dbReference type="ARBA" id="ARBA00023163"/>
    </source>
</evidence>
<dbReference type="PROSITE" id="PS50931">
    <property type="entry name" value="HTH_LYSR"/>
    <property type="match status" value="1"/>
</dbReference>
<proteinExistence type="inferred from homology"/>
<reference evidence="6 7" key="1">
    <citation type="submission" date="2017-12" db="EMBL/GenBank/DDBJ databases">
        <title>Draft Genome sequences of multiple microbial strains isolated from spacecraft associated surfaces.</title>
        <authorList>
            <person name="Seuylemezian A."/>
            <person name="Vaishampayan P."/>
            <person name="Venkateswaran K."/>
        </authorList>
    </citation>
    <scope>NUCLEOTIDE SEQUENCE [LARGE SCALE GENOMIC DNA]</scope>
    <source>
        <strain evidence="6 7">2P01AA</strain>
    </source>
</reference>
<dbReference type="InterPro" id="IPR036388">
    <property type="entry name" value="WH-like_DNA-bd_sf"/>
</dbReference>
<dbReference type="PANTHER" id="PTHR30537">
    <property type="entry name" value="HTH-TYPE TRANSCRIPTIONAL REGULATOR"/>
    <property type="match status" value="1"/>
</dbReference>
<evidence type="ECO:0000256" key="3">
    <source>
        <dbReference type="ARBA" id="ARBA00023125"/>
    </source>
</evidence>
<dbReference type="InterPro" id="IPR000847">
    <property type="entry name" value="LysR_HTH_N"/>
</dbReference>
<comment type="similarity">
    <text evidence="1">Belongs to the LysR transcriptional regulatory family.</text>
</comment>
<protein>
    <submittedName>
        <fullName evidence="6">LysR family transcriptional regulator</fullName>
    </submittedName>
</protein>
<dbReference type="SUPFAM" id="SSF53850">
    <property type="entry name" value="Periplasmic binding protein-like II"/>
    <property type="match status" value="1"/>
</dbReference>
<dbReference type="GO" id="GO:0003677">
    <property type="term" value="F:DNA binding"/>
    <property type="evidence" value="ECO:0007669"/>
    <property type="project" value="UniProtKB-KW"/>
</dbReference>
<keyword evidence="4" id="KW-0804">Transcription</keyword>
<gene>
    <name evidence="6" type="ORF">CW311_12010</name>
</gene>
<name>A0A2N0WF66_9GAMM</name>
<sequence length="285" mass="31890">MQVSLQALKAFESAARLGSFKLAAEELSLTPTAISHHVGNLENRLNVDLFYRQVRKISLTKTGERLASAISNGFRTIEDALEEVSAASPVIKITTTSSLAAMVLIPSMQAFAEKHPEISIEISTGESLENHLYALPIRYGAVSSVVASDIIRYESFNVYAAARLDMSAWTEQAITLLSTEWKNKNLPKPPLQTWLEENGLARLNIQLRNFDQEIFGIQEALASDGLVFCSSTLVRRLIDAKLLQTLPTQSVQSDLCYYIPNKEQLKRRNRHMNELINWVEGQLNQ</sequence>
<evidence type="ECO:0000256" key="2">
    <source>
        <dbReference type="ARBA" id="ARBA00023015"/>
    </source>
</evidence>
<dbReference type="AlphaFoldDB" id="A0A2N0WF66"/>
<organism evidence="6 7">
    <name type="scientific">Acinetobacter proteolyticus</name>
    <dbReference type="NCBI Taxonomy" id="1776741"/>
    <lineage>
        <taxon>Bacteria</taxon>
        <taxon>Pseudomonadati</taxon>
        <taxon>Pseudomonadota</taxon>
        <taxon>Gammaproteobacteria</taxon>
        <taxon>Moraxellales</taxon>
        <taxon>Moraxellaceae</taxon>
        <taxon>Acinetobacter</taxon>
    </lineage>
</organism>
<dbReference type="Gene3D" id="1.10.10.10">
    <property type="entry name" value="Winged helix-like DNA-binding domain superfamily/Winged helix DNA-binding domain"/>
    <property type="match status" value="1"/>
</dbReference>
<dbReference type="GO" id="GO:0003700">
    <property type="term" value="F:DNA-binding transcription factor activity"/>
    <property type="evidence" value="ECO:0007669"/>
    <property type="project" value="InterPro"/>
</dbReference>
<evidence type="ECO:0000259" key="5">
    <source>
        <dbReference type="PROSITE" id="PS50931"/>
    </source>
</evidence>
<dbReference type="SUPFAM" id="SSF46785">
    <property type="entry name" value="Winged helix' DNA-binding domain"/>
    <property type="match status" value="1"/>
</dbReference>
<accession>A0A2N0WF66</accession>
<dbReference type="RefSeq" id="WP_101236672.1">
    <property type="nucleotide sequence ID" value="NZ_PISJ01000013.1"/>
</dbReference>
<evidence type="ECO:0000313" key="7">
    <source>
        <dbReference type="Proteomes" id="UP000233553"/>
    </source>
</evidence>
<dbReference type="Gene3D" id="3.40.190.10">
    <property type="entry name" value="Periplasmic binding protein-like II"/>
    <property type="match status" value="2"/>
</dbReference>
<dbReference type="Pfam" id="PF00126">
    <property type="entry name" value="HTH_1"/>
    <property type="match status" value="1"/>
</dbReference>
<comment type="caution">
    <text evidence="6">The sequence shown here is derived from an EMBL/GenBank/DDBJ whole genome shotgun (WGS) entry which is preliminary data.</text>
</comment>
<dbReference type="InterPro" id="IPR058163">
    <property type="entry name" value="LysR-type_TF_proteobact-type"/>
</dbReference>
<dbReference type="InterPro" id="IPR036390">
    <property type="entry name" value="WH_DNA-bd_sf"/>
</dbReference>
<dbReference type="FunFam" id="1.10.10.10:FF:000001">
    <property type="entry name" value="LysR family transcriptional regulator"/>
    <property type="match status" value="1"/>
</dbReference>
<evidence type="ECO:0000313" key="6">
    <source>
        <dbReference type="EMBL" id="PKF33513.1"/>
    </source>
</evidence>
<dbReference type="Proteomes" id="UP000233553">
    <property type="component" value="Unassembled WGS sequence"/>
</dbReference>
<dbReference type="PANTHER" id="PTHR30537:SF5">
    <property type="entry name" value="HTH-TYPE TRANSCRIPTIONAL ACTIVATOR TTDR-RELATED"/>
    <property type="match status" value="1"/>
</dbReference>
<evidence type="ECO:0000256" key="1">
    <source>
        <dbReference type="ARBA" id="ARBA00009437"/>
    </source>
</evidence>
<feature type="domain" description="HTH lysR-type" evidence="5">
    <location>
        <begin position="3"/>
        <end position="60"/>
    </location>
</feature>
<keyword evidence="3" id="KW-0238">DNA-binding</keyword>
<dbReference type="EMBL" id="PISJ01000013">
    <property type="protein sequence ID" value="PKF33513.1"/>
    <property type="molecule type" value="Genomic_DNA"/>
</dbReference>